<dbReference type="InterPro" id="IPR005625">
    <property type="entry name" value="PepSY-ass_TM"/>
</dbReference>
<proteinExistence type="predicted"/>
<feature type="transmembrane region" description="Helical" evidence="2">
    <location>
        <begin position="45"/>
        <end position="69"/>
    </location>
</feature>
<dbReference type="PANTHER" id="PTHR34219">
    <property type="entry name" value="IRON-REGULATED INNER MEMBRANE PROTEIN-RELATED"/>
    <property type="match status" value="1"/>
</dbReference>
<dbReference type="Proteomes" id="UP000032869">
    <property type="component" value="Unassembled WGS sequence"/>
</dbReference>
<evidence type="ECO:0000256" key="1">
    <source>
        <dbReference type="SAM" id="MobiDB-lite"/>
    </source>
</evidence>
<feature type="region of interest" description="Disordered" evidence="1">
    <location>
        <begin position="1"/>
        <end position="28"/>
    </location>
</feature>
<keyword evidence="2" id="KW-0472">Membrane</keyword>
<dbReference type="RefSeq" id="WP_039298827.1">
    <property type="nucleotide sequence ID" value="NZ_JQHL01000001.1"/>
</dbReference>
<feature type="transmembrane region" description="Helical" evidence="2">
    <location>
        <begin position="190"/>
        <end position="208"/>
    </location>
</feature>
<organism evidence="3 4">
    <name type="scientific">Pectobacterium betavasculorum</name>
    <dbReference type="NCBI Taxonomy" id="55207"/>
    <lineage>
        <taxon>Bacteria</taxon>
        <taxon>Pseudomonadati</taxon>
        <taxon>Pseudomonadota</taxon>
        <taxon>Gammaproteobacteria</taxon>
        <taxon>Enterobacterales</taxon>
        <taxon>Pectobacteriaceae</taxon>
        <taxon>Pectobacterium</taxon>
    </lineage>
</organism>
<dbReference type="Pfam" id="PF03929">
    <property type="entry name" value="PepSY_TM"/>
    <property type="match status" value="1"/>
</dbReference>
<evidence type="ECO:0000313" key="3">
    <source>
        <dbReference type="EMBL" id="KFX21847.1"/>
    </source>
</evidence>
<feature type="transmembrane region" description="Helical" evidence="2">
    <location>
        <begin position="454"/>
        <end position="476"/>
    </location>
</feature>
<feature type="compositionally biased region" description="Polar residues" evidence="1">
    <location>
        <begin position="1"/>
        <end position="14"/>
    </location>
</feature>
<evidence type="ECO:0000313" key="4">
    <source>
        <dbReference type="Proteomes" id="UP000032869"/>
    </source>
</evidence>
<feature type="compositionally biased region" description="Basic and acidic residues" evidence="1">
    <location>
        <begin position="18"/>
        <end position="28"/>
    </location>
</feature>
<gene>
    <name evidence="3" type="ORF">JV35_01455</name>
</gene>
<sequence length="510" mass="56586">MSHPNQASATTAASGTRPARETARDSGALDKVSPRTAIVALFIRLHFYIGIFVGPFIFVAALTGTLYVLTPQIENHLYSHQLFTESQGTPHSLAEQIRSAQAGLIHHQDAKLLAIRPASTAGETTRVMFALPELGPSESRAVFVDPVSLENRGSEIVYGTSGILPFRTWLDYLHRGLLLGDVGRNYSELAASWLWVAALGGVVIWWSTRHMSSATRRRKLKNSQTTAAKTQRLRHWHATMGLSLILGLLFFSATGLTWSQWAGSNISVARTALGWQTPSVKTQLPTPMSNHDMIHSHDMAMDEHAEHAEHHEPMPMPMEDIETYSPTLFDEVLTAARHAGIDASKIEIRPATRPHRAWTVSEIDRSWPTQVDAVSVNPDTLEIVDKTDFNTFPLAAKLTRWGVDAHMGVLFGLPNQLILAAFGLGLCAMIGWGYRMWWIRRPKTRHDVNPVNTLTAALLLIPAFHRILIALITLLLAVSLPVMGISLLIFLLIDVVRWYMSQPRQAIAKN</sequence>
<comment type="caution">
    <text evidence="3">The sequence shown here is derived from an EMBL/GenBank/DDBJ whole genome shotgun (WGS) entry which is preliminary data.</text>
</comment>
<feature type="transmembrane region" description="Helical" evidence="2">
    <location>
        <begin position="482"/>
        <end position="500"/>
    </location>
</feature>
<protein>
    <submittedName>
        <fullName evidence="3">Membrane protein</fullName>
    </submittedName>
</protein>
<dbReference type="EMBL" id="JQHL01000001">
    <property type="protein sequence ID" value="KFX21847.1"/>
    <property type="molecule type" value="Genomic_DNA"/>
</dbReference>
<feature type="transmembrane region" description="Helical" evidence="2">
    <location>
        <begin position="417"/>
        <end position="434"/>
    </location>
</feature>
<keyword evidence="4" id="KW-1185">Reference proteome</keyword>
<accession>A0ABR4V4E7</accession>
<name>A0ABR4V4E7_9GAMM</name>
<keyword evidence="2" id="KW-1133">Transmembrane helix</keyword>
<keyword evidence="2" id="KW-0812">Transmembrane</keyword>
<evidence type="ECO:0000256" key="2">
    <source>
        <dbReference type="SAM" id="Phobius"/>
    </source>
</evidence>
<reference evidence="3 4" key="1">
    <citation type="submission" date="2014-08" db="EMBL/GenBank/DDBJ databases">
        <title>Genome sequences of NCPPB Pectobacterium isolates.</title>
        <authorList>
            <person name="Glover R.H."/>
            <person name="Sapp M."/>
            <person name="Elphinstone J."/>
        </authorList>
    </citation>
    <scope>NUCLEOTIDE SEQUENCE [LARGE SCALE GENOMIC DNA]</scope>
    <source>
        <strain evidence="3 4">NCPPB 2793</strain>
    </source>
</reference>
<feature type="transmembrane region" description="Helical" evidence="2">
    <location>
        <begin position="238"/>
        <end position="258"/>
    </location>
</feature>
<dbReference type="PANTHER" id="PTHR34219:SF1">
    <property type="entry name" value="PEPSY DOMAIN-CONTAINING PROTEIN"/>
    <property type="match status" value="1"/>
</dbReference>